<name>A0A0D2BT79_9EURO</name>
<organism evidence="4 5">
    <name type="scientific">Exophiala spinifera</name>
    <dbReference type="NCBI Taxonomy" id="91928"/>
    <lineage>
        <taxon>Eukaryota</taxon>
        <taxon>Fungi</taxon>
        <taxon>Dikarya</taxon>
        <taxon>Ascomycota</taxon>
        <taxon>Pezizomycotina</taxon>
        <taxon>Eurotiomycetes</taxon>
        <taxon>Chaetothyriomycetidae</taxon>
        <taxon>Chaetothyriales</taxon>
        <taxon>Herpotrichiellaceae</taxon>
        <taxon>Exophiala</taxon>
    </lineage>
</organism>
<accession>A0A0D2BT79</accession>
<evidence type="ECO:0000313" key="4">
    <source>
        <dbReference type="EMBL" id="KIW14449.1"/>
    </source>
</evidence>
<evidence type="ECO:0008006" key="6">
    <source>
        <dbReference type="Google" id="ProtNLM"/>
    </source>
</evidence>
<evidence type="ECO:0000256" key="2">
    <source>
        <dbReference type="SAM" id="Phobius"/>
    </source>
</evidence>
<feature type="region of interest" description="Disordered" evidence="1">
    <location>
        <begin position="150"/>
        <end position="260"/>
    </location>
</feature>
<sequence length="260" mass="27499">MAKTRLDYGWLALWLLFTYSPGVSAQDGDGGAASGVEPGDVGGGSPGTGTGNAGAQGSDTGSVKLSTGATVAIALVVSLVVILGGTTAVLFFLAKKRQWKIKEGLRKSASKVKNAVKAVTTPITPKRMTFSPIEKKKMPTARMERTTPCTRKGLGIRAVDQDRERDLEKGTSVAKVAPVPLGRGDSSDTGESATVKSGERKRGDVGTDSDRKNGKTEDNVRTGGKERSRSRPRPPMVNIPPSAFEIESPKTPMWKKVFGR</sequence>
<reference evidence="4 5" key="1">
    <citation type="submission" date="2015-01" db="EMBL/GenBank/DDBJ databases">
        <title>The Genome Sequence of Exophiala spinifera CBS89968.</title>
        <authorList>
            <consortium name="The Broad Institute Genomics Platform"/>
            <person name="Cuomo C."/>
            <person name="de Hoog S."/>
            <person name="Gorbushina A."/>
            <person name="Stielow B."/>
            <person name="Teixiera M."/>
            <person name="Abouelleil A."/>
            <person name="Chapman S.B."/>
            <person name="Priest M."/>
            <person name="Young S.K."/>
            <person name="Wortman J."/>
            <person name="Nusbaum C."/>
            <person name="Birren B."/>
        </authorList>
    </citation>
    <scope>NUCLEOTIDE SEQUENCE [LARGE SCALE GENOMIC DNA]</scope>
    <source>
        <strain evidence="4 5">CBS 89968</strain>
    </source>
</reference>
<dbReference type="OrthoDB" id="5425637at2759"/>
<feature type="region of interest" description="Disordered" evidence="1">
    <location>
        <begin position="28"/>
        <end position="59"/>
    </location>
</feature>
<feature type="compositionally biased region" description="Basic and acidic residues" evidence="1">
    <location>
        <begin position="159"/>
        <end position="169"/>
    </location>
</feature>
<feature type="transmembrane region" description="Helical" evidence="2">
    <location>
        <begin position="71"/>
        <end position="93"/>
    </location>
</feature>
<dbReference type="Proteomes" id="UP000053328">
    <property type="component" value="Unassembled WGS sequence"/>
</dbReference>
<dbReference type="HOGENOM" id="CLU_1142489_0_0_1"/>
<keyword evidence="2" id="KW-0812">Transmembrane</keyword>
<feature type="compositionally biased region" description="Gly residues" evidence="1">
    <location>
        <begin position="40"/>
        <end position="54"/>
    </location>
</feature>
<dbReference type="GeneID" id="27334316"/>
<dbReference type="VEuPathDB" id="FungiDB:PV08_07233"/>
<feature type="signal peptide" evidence="3">
    <location>
        <begin position="1"/>
        <end position="25"/>
    </location>
</feature>
<keyword evidence="3" id="KW-0732">Signal</keyword>
<dbReference type="AlphaFoldDB" id="A0A0D2BT79"/>
<evidence type="ECO:0000256" key="3">
    <source>
        <dbReference type="SAM" id="SignalP"/>
    </source>
</evidence>
<evidence type="ECO:0000313" key="5">
    <source>
        <dbReference type="Proteomes" id="UP000053328"/>
    </source>
</evidence>
<dbReference type="EMBL" id="KN847496">
    <property type="protein sequence ID" value="KIW14449.1"/>
    <property type="molecule type" value="Genomic_DNA"/>
</dbReference>
<keyword evidence="5" id="KW-1185">Reference proteome</keyword>
<feature type="compositionally biased region" description="Basic and acidic residues" evidence="1">
    <location>
        <begin position="197"/>
        <end position="229"/>
    </location>
</feature>
<evidence type="ECO:0000256" key="1">
    <source>
        <dbReference type="SAM" id="MobiDB-lite"/>
    </source>
</evidence>
<proteinExistence type="predicted"/>
<dbReference type="RefSeq" id="XP_016234665.1">
    <property type="nucleotide sequence ID" value="XM_016381563.1"/>
</dbReference>
<keyword evidence="2" id="KW-1133">Transmembrane helix</keyword>
<gene>
    <name evidence="4" type="ORF">PV08_07233</name>
</gene>
<feature type="chain" id="PRO_5002239316" description="Transmembrane protein" evidence="3">
    <location>
        <begin position="26"/>
        <end position="260"/>
    </location>
</feature>
<keyword evidence="2" id="KW-0472">Membrane</keyword>
<protein>
    <recommendedName>
        <fullName evidence="6">Transmembrane protein</fullName>
    </recommendedName>
</protein>